<dbReference type="AlphaFoldDB" id="A0A010SMR0"/>
<dbReference type="Gene3D" id="3.40.710.10">
    <property type="entry name" value="DD-peptidase/beta-lactamase superfamily"/>
    <property type="match status" value="1"/>
</dbReference>
<keyword evidence="5" id="KW-1185">Reference proteome</keyword>
<keyword evidence="2" id="KW-0378">Hydrolase</keyword>
<proteinExistence type="inferred from homology"/>
<evidence type="ECO:0000259" key="3">
    <source>
        <dbReference type="Pfam" id="PF00144"/>
    </source>
</evidence>
<dbReference type="InterPro" id="IPR050789">
    <property type="entry name" value="Diverse_Enzym_Activities"/>
</dbReference>
<dbReference type="SUPFAM" id="SSF56601">
    <property type="entry name" value="beta-lactamase/transpeptidase-like"/>
    <property type="match status" value="1"/>
</dbReference>
<evidence type="ECO:0000313" key="4">
    <source>
        <dbReference type="EMBL" id="EXF86208.1"/>
    </source>
</evidence>
<dbReference type="GO" id="GO:0016787">
    <property type="term" value="F:hydrolase activity"/>
    <property type="evidence" value="ECO:0007669"/>
    <property type="project" value="UniProtKB-KW"/>
</dbReference>
<dbReference type="Pfam" id="PF00144">
    <property type="entry name" value="Beta-lactamase"/>
    <property type="match status" value="1"/>
</dbReference>
<dbReference type="PANTHER" id="PTHR43283">
    <property type="entry name" value="BETA-LACTAMASE-RELATED"/>
    <property type="match status" value="1"/>
</dbReference>
<dbReference type="OrthoDB" id="428260at2759"/>
<evidence type="ECO:0000256" key="1">
    <source>
        <dbReference type="ARBA" id="ARBA00009009"/>
    </source>
</evidence>
<evidence type="ECO:0000256" key="2">
    <source>
        <dbReference type="ARBA" id="ARBA00022801"/>
    </source>
</evidence>
<name>A0A010SMR0_9PEZI</name>
<dbReference type="eggNOG" id="ENOG502T30U">
    <property type="taxonomic scope" value="Eukaryota"/>
</dbReference>
<protein>
    <submittedName>
        <fullName evidence="4">Beta-lactamase</fullName>
    </submittedName>
</protein>
<gene>
    <name evidence="4" type="ORF">CFIO01_02267</name>
</gene>
<sequence>MPTSFQSLAVAGTRPDADGVTGLAAFAADSSGNQLIEEYFGRSSTIKSDKIGKDSVFWIYSITKTITAIAALQCVERGQIKLDDEVYDVLPELKDFEVLGHDQSGNVTLHPHKEKITLRHLLSHTSGVGVDVFDPRLQAWRMSRGEHPQAFSGDSKKAYTIPLLFEPGHGWAYGGGVEWAGILVERLNKMKLGEYMKTNIFEPLGMNSTTFHPDRDTAIRERLVETSTRISDGTLVPMEGPYPAVTEDDSGAMGLVSSVPDLAKLTNDLLQTKPTILSEESLKELFSPQFSADSSSAGMLAYGAMMFGRLIGEGYDPSKVGQAPGAYFIKEDTRILPGGTLVMTGIPNLVWFVNRAKGIGGFYASAIMPPDDAKSTELIQEFLKEVFIGK</sequence>
<dbReference type="PANTHER" id="PTHR43283:SF17">
    <property type="entry name" value="(LOVD), PUTATIVE (AFU_ORTHOLOGUE AFUA_5G00920)-RELATED"/>
    <property type="match status" value="1"/>
</dbReference>
<reference evidence="4 5" key="1">
    <citation type="submission" date="2014-02" db="EMBL/GenBank/DDBJ databases">
        <title>The genome sequence of Colletotrichum fioriniae PJ7.</title>
        <authorList>
            <person name="Baroncelli R."/>
            <person name="Thon M.R."/>
        </authorList>
    </citation>
    <scope>NUCLEOTIDE SEQUENCE [LARGE SCALE GENOMIC DNA]</scope>
    <source>
        <strain evidence="4 5">PJ7</strain>
    </source>
</reference>
<feature type="domain" description="Beta-lactamase-related" evidence="3">
    <location>
        <begin position="25"/>
        <end position="380"/>
    </location>
</feature>
<dbReference type="InterPro" id="IPR012338">
    <property type="entry name" value="Beta-lactam/transpept-like"/>
</dbReference>
<accession>A0A010SMR0</accession>
<dbReference type="EMBL" id="JARH01000022">
    <property type="protein sequence ID" value="EXF86208.1"/>
    <property type="molecule type" value="Genomic_DNA"/>
</dbReference>
<comment type="similarity">
    <text evidence="1">Belongs to the class-A beta-lactamase family.</text>
</comment>
<dbReference type="HOGENOM" id="CLU_020027_11_1_1"/>
<dbReference type="KEGG" id="cfj:CFIO01_02267"/>
<dbReference type="InterPro" id="IPR001466">
    <property type="entry name" value="Beta-lactam-related"/>
</dbReference>
<organism evidence="4 5">
    <name type="scientific">Colletotrichum fioriniae PJ7</name>
    <dbReference type="NCBI Taxonomy" id="1445577"/>
    <lineage>
        <taxon>Eukaryota</taxon>
        <taxon>Fungi</taxon>
        <taxon>Dikarya</taxon>
        <taxon>Ascomycota</taxon>
        <taxon>Pezizomycotina</taxon>
        <taxon>Sordariomycetes</taxon>
        <taxon>Hypocreomycetidae</taxon>
        <taxon>Glomerellales</taxon>
        <taxon>Glomerellaceae</taxon>
        <taxon>Colletotrichum</taxon>
        <taxon>Colletotrichum acutatum species complex</taxon>
    </lineage>
</organism>
<evidence type="ECO:0000313" key="5">
    <source>
        <dbReference type="Proteomes" id="UP000020467"/>
    </source>
</evidence>
<comment type="caution">
    <text evidence="4">The sequence shown here is derived from an EMBL/GenBank/DDBJ whole genome shotgun (WGS) entry which is preliminary data.</text>
</comment>
<dbReference type="Proteomes" id="UP000020467">
    <property type="component" value="Unassembled WGS sequence"/>
</dbReference>